<dbReference type="GO" id="GO:0016020">
    <property type="term" value="C:membrane"/>
    <property type="evidence" value="ECO:0007669"/>
    <property type="project" value="UniProtKB-SubCell"/>
</dbReference>
<dbReference type="InParanoid" id="A0A1B7N8M7"/>
<comment type="subcellular location">
    <subcellularLocation>
        <location evidence="1">Membrane</location>
        <topology evidence="1">Single-pass membrane protein</topology>
    </subcellularLocation>
</comment>
<feature type="signal peptide" evidence="8">
    <location>
        <begin position="1"/>
        <end position="28"/>
    </location>
</feature>
<accession>A0A1B7N8M7</accession>
<evidence type="ECO:0000256" key="5">
    <source>
        <dbReference type="ARBA" id="ARBA00022989"/>
    </source>
</evidence>
<reference evidence="10 11" key="1">
    <citation type="submission" date="2016-06" db="EMBL/GenBank/DDBJ databases">
        <title>Comparative genomics of the ectomycorrhizal sister species Rhizopogon vinicolor and Rhizopogon vesiculosus (Basidiomycota: Boletales) reveals a divergence of the mating type B locus.</title>
        <authorList>
            <consortium name="DOE Joint Genome Institute"/>
            <person name="Mujic A.B."/>
            <person name="Kuo A."/>
            <person name="Tritt A."/>
            <person name="Lipzen A."/>
            <person name="Chen C."/>
            <person name="Johnson J."/>
            <person name="Sharma A."/>
            <person name="Barry K."/>
            <person name="Grigoriev I.V."/>
            <person name="Spatafora J.W."/>
        </authorList>
    </citation>
    <scope>NUCLEOTIDE SEQUENCE [LARGE SCALE GENOMIC DNA]</scope>
    <source>
        <strain evidence="10 11">AM-OR11-026</strain>
    </source>
</reference>
<dbReference type="PANTHER" id="PTHR20961">
    <property type="entry name" value="GLYCOSYLTRANSFERASE"/>
    <property type="match status" value="1"/>
</dbReference>
<gene>
    <name evidence="10" type="ORF">K503DRAFT_736068</name>
</gene>
<keyword evidence="7" id="KW-0325">Glycoprotein</keyword>
<dbReference type="GO" id="GO:0097363">
    <property type="term" value="F:protein O-acetylglucosaminyltransferase activity"/>
    <property type="evidence" value="ECO:0007669"/>
    <property type="project" value="TreeGrafter"/>
</dbReference>
<evidence type="ECO:0000256" key="3">
    <source>
        <dbReference type="ARBA" id="ARBA00022679"/>
    </source>
</evidence>
<dbReference type="Proteomes" id="UP000092154">
    <property type="component" value="Unassembled WGS sequence"/>
</dbReference>
<dbReference type="GO" id="GO:0005783">
    <property type="term" value="C:endoplasmic reticulum"/>
    <property type="evidence" value="ECO:0007669"/>
    <property type="project" value="TreeGrafter"/>
</dbReference>
<organism evidence="10 11">
    <name type="scientific">Rhizopogon vinicolor AM-OR11-026</name>
    <dbReference type="NCBI Taxonomy" id="1314800"/>
    <lineage>
        <taxon>Eukaryota</taxon>
        <taxon>Fungi</taxon>
        <taxon>Dikarya</taxon>
        <taxon>Basidiomycota</taxon>
        <taxon>Agaricomycotina</taxon>
        <taxon>Agaricomycetes</taxon>
        <taxon>Agaricomycetidae</taxon>
        <taxon>Boletales</taxon>
        <taxon>Suillineae</taxon>
        <taxon>Rhizopogonaceae</taxon>
        <taxon>Rhizopogon</taxon>
    </lineage>
</organism>
<dbReference type="OrthoDB" id="529273at2759"/>
<dbReference type="Pfam" id="PF04577">
    <property type="entry name" value="Glyco_transf_61"/>
    <property type="match status" value="1"/>
</dbReference>
<proteinExistence type="predicted"/>
<dbReference type="InterPro" id="IPR049625">
    <property type="entry name" value="Glyco_transf_61_cat"/>
</dbReference>
<keyword evidence="2" id="KW-0328">Glycosyltransferase</keyword>
<keyword evidence="4" id="KW-0812">Transmembrane</keyword>
<evidence type="ECO:0000256" key="2">
    <source>
        <dbReference type="ARBA" id="ARBA00022676"/>
    </source>
</evidence>
<sequence>MHSLSSPTRREAFLIVLVFVALLWFSTAGSGVQHSDDTYIDNSNTTSNPRPITLAEHWRTRVAWSKGSIPNTRVASHVPGWTILDNLFVLNGTVFVVTDYPDSIPDLMTITSTGVEIHNGKEAVDSRTPGDREMRVVSPKQAESLFGSSAESIDGVTWIVNDPPQFITHYYHWSAELFFGFWRTYSSMDPAIDDMGNSALPALRRIFFPHADADHWRDYSRMNQWVLRSAFPSLTTEYSADWQDRAAMGRPIMLDRVIFTDRAAAMHGTSFQNTGRTASVPSTLPGSAHWWSTMRASVIRVCGLDANTVGDMAQTPVITYISRQEWGRRMLIQEDHERLVEELYKLRDEHGYEVNIVSMDKLTRAEQITLAARTTIMMGVHGNGLTSLVWMRPSPRATVMEFFFPGGFAYDYEYTTRALGMVHYGFWGNEYFTNPDTPAMAYPEGFQGTSIPIDGAVVARLCHERLQRLAN</sequence>
<evidence type="ECO:0000256" key="8">
    <source>
        <dbReference type="SAM" id="SignalP"/>
    </source>
</evidence>
<evidence type="ECO:0000256" key="4">
    <source>
        <dbReference type="ARBA" id="ARBA00022692"/>
    </source>
</evidence>
<evidence type="ECO:0000256" key="1">
    <source>
        <dbReference type="ARBA" id="ARBA00004167"/>
    </source>
</evidence>
<keyword evidence="8" id="KW-0732">Signal</keyword>
<dbReference type="InterPro" id="IPR007657">
    <property type="entry name" value="Glycosyltransferase_61"/>
</dbReference>
<dbReference type="STRING" id="1314800.A0A1B7N8M7"/>
<dbReference type="PANTHER" id="PTHR20961:SF38">
    <property type="entry name" value="PROTEIN O-LINKED-MANNOSE BETA-1,4-N-ACETYLGLUCOSAMINYLTRANSFERASE 2"/>
    <property type="match status" value="1"/>
</dbReference>
<evidence type="ECO:0000259" key="9">
    <source>
        <dbReference type="Pfam" id="PF04577"/>
    </source>
</evidence>
<feature type="domain" description="Glycosyltransferase 61 catalytic" evidence="9">
    <location>
        <begin position="170"/>
        <end position="394"/>
    </location>
</feature>
<evidence type="ECO:0000313" key="10">
    <source>
        <dbReference type="EMBL" id="OAX41198.1"/>
    </source>
</evidence>
<evidence type="ECO:0000313" key="11">
    <source>
        <dbReference type="Proteomes" id="UP000092154"/>
    </source>
</evidence>
<keyword evidence="3" id="KW-0808">Transferase</keyword>
<evidence type="ECO:0000256" key="6">
    <source>
        <dbReference type="ARBA" id="ARBA00023136"/>
    </source>
</evidence>
<keyword evidence="5" id="KW-1133">Transmembrane helix</keyword>
<keyword evidence="11" id="KW-1185">Reference proteome</keyword>
<dbReference type="GO" id="GO:0035269">
    <property type="term" value="P:protein O-linked glycosylation via mannose"/>
    <property type="evidence" value="ECO:0007669"/>
    <property type="project" value="TreeGrafter"/>
</dbReference>
<dbReference type="AlphaFoldDB" id="A0A1B7N8M7"/>
<evidence type="ECO:0000256" key="7">
    <source>
        <dbReference type="ARBA" id="ARBA00023180"/>
    </source>
</evidence>
<keyword evidence="6" id="KW-0472">Membrane</keyword>
<protein>
    <recommendedName>
        <fullName evidence="9">Glycosyltransferase 61 catalytic domain-containing protein</fullName>
    </recommendedName>
</protein>
<dbReference type="EMBL" id="KV448187">
    <property type="protein sequence ID" value="OAX41198.1"/>
    <property type="molecule type" value="Genomic_DNA"/>
</dbReference>
<feature type="chain" id="PRO_5008597875" description="Glycosyltransferase 61 catalytic domain-containing protein" evidence="8">
    <location>
        <begin position="29"/>
        <end position="471"/>
    </location>
</feature>
<name>A0A1B7N8M7_9AGAM</name>